<dbReference type="Proteomes" id="UP000230607">
    <property type="component" value="Chromosome 1"/>
</dbReference>
<accession>A0A2H1FHC9</accession>
<reference evidence="7" key="1">
    <citation type="submission" date="2017-03" db="EMBL/GenBank/DDBJ databases">
        <authorList>
            <person name="Herbold C."/>
        </authorList>
    </citation>
    <scope>NUCLEOTIDE SEQUENCE [LARGE SCALE GENOMIC DNA]</scope>
</reference>
<evidence type="ECO:0000313" key="7">
    <source>
        <dbReference type="Proteomes" id="UP000230607"/>
    </source>
</evidence>
<dbReference type="AlphaFoldDB" id="A0A2H1FHC9"/>
<feature type="transmembrane region" description="Helical" evidence="5">
    <location>
        <begin position="297"/>
        <end position="317"/>
    </location>
</feature>
<dbReference type="OrthoDB" id="8749at2157"/>
<organism evidence="6 7">
    <name type="scientific">Candidatus Nitrosotalea okcheonensis</name>
    <dbReference type="NCBI Taxonomy" id="1903276"/>
    <lineage>
        <taxon>Archaea</taxon>
        <taxon>Nitrososphaerota</taxon>
        <taxon>Nitrososphaeria</taxon>
        <taxon>Nitrosotaleales</taxon>
        <taxon>Nitrosotaleaceae</taxon>
        <taxon>Nitrosotalea</taxon>
    </lineage>
</organism>
<feature type="transmembrane region" description="Helical" evidence="5">
    <location>
        <begin position="56"/>
        <end position="75"/>
    </location>
</feature>
<gene>
    <name evidence="6" type="ORF">NCS_30008</name>
</gene>
<dbReference type="GO" id="GO:0016020">
    <property type="term" value="C:membrane"/>
    <property type="evidence" value="ECO:0007669"/>
    <property type="project" value="InterPro"/>
</dbReference>
<feature type="transmembrane region" description="Helical" evidence="5">
    <location>
        <begin position="128"/>
        <end position="148"/>
    </location>
</feature>
<name>A0A2H1FHC9_9ARCH</name>
<protein>
    <submittedName>
        <fullName evidence="6">Uncharacterized protein</fullName>
    </submittedName>
</protein>
<keyword evidence="7" id="KW-1185">Reference proteome</keyword>
<keyword evidence="2 5" id="KW-0812">Transmembrane</keyword>
<dbReference type="GO" id="GO:0005576">
    <property type="term" value="C:extracellular region"/>
    <property type="evidence" value="ECO:0007669"/>
    <property type="project" value="TreeGrafter"/>
</dbReference>
<dbReference type="PANTHER" id="PTHR39344:SF1">
    <property type="entry name" value="UPF0182 PROTEIN SLL1060"/>
    <property type="match status" value="1"/>
</dbReference>
<dbReference type="InterPro" id="IPR005372">
    <property type="entry name" value="UPF0182"/>
</dbReference>
<dbReference type="Pfam" id="PF03699">
    <property type="entry name" value="UPF0182"/>
    <property type="match status" value="1"/>
</dbReference>
<evidence type="ECO:0000256" key="3">
    <source>
        <dbReference type="ARBA" id="ARBA00022989"/>
    </source>
</evidence>
<feature type="transmembrane region" description="Helical" evidence="5">
    <location>
        <begin position="261"/>
        <end position="281"/>
    </location>
</feature>
<dbReference type="PANTHER" id="PTHR39344">
    <property type="entry name" value="UPF0182 PROTEIN SLL1060"/>
    <property type="match status" value="1"/>
</dbReference>
<keyword evidence="1" id="KW-1003">Cell membrane</keyword>
<feature type="transmembrane region" description="Helical" evidence="5">
    <location>
        <begin position="21"/>
        <end position="44"/>
    </location>
</feature>
<keyword evidence="4 5" id="KW-0472">Membrane</keyword>
<evidence type="ECO:0000256" key="1">
    <source>
        <dbReference type="ARBA" id="ARBA00022475"/>
    </source>
</evidence>
<keyword evidence="3 5" id="KW-1133">Transmembrane helix</keyword>
<dbReference type="EMBL" id="LT841358">
    <property type="protein sequence ID" value="SMH72168.1"/>
    <property type="molecule type" value="Genomic_DNA"/>
</dbReference>
<evidence type="ECO:0000256" key="2">
    <source>
        <dbReference type="ARBA" id="ARBA00022692"/>
    </source>
</evidence>
<proteinExistence type="predicted"/>
<evidence type="ECO:0000256" key="5">
    <source>
        <dbReference type="SAM" id="Phobius"/>
    </source>
</evidence>
<evidence type="ECO:0000313" key="6">
    <source>
        <dbReference type="EMBL" id="SMH72168.1"/>
    </source>
</evidence>
<evidence type="ECO:0000256" key="4">
    <source>
        <dbReference type="ARBA" id="ARBA00023136"/>
    </source>
</evidence>
<sequence length="946" mass="106099">MYNSSTQSSPPPRDASKYVKVGIIVLIAIVIFVLTSNQAVVMYMNSQEFGTLFTKPLYFSLLSAVVLASIALIRVNIKNRSSMSWYAINTILTFFKRGANYSVTETIPSFKDYKLNVPNFIIWQITKVVLFGAFFTNLMFGFALVYLVDGHSLGINSIWNIFSLPFVTPPTDPSYATTHVVPMIPSLTILVPPILAVIGLRLVLYVGLHNIVGLVTRYLQDAAKGKPKVLDYISTVEAIIGIGIIWAGINMFFTNQIDYNTRYAIGGTLAAGLALVAFYFIDKFKSRVIIFPSKRDIYIRILVLVIIALVAGSIMMVNNSIADARKIEFLGPYKAEQIGVNRYLGQLDQITVVPDNVKLSSVAPSDIPNYVAQNNALLDKVRVWDWDAAFAKLKPEIGLIPYVNFENNDILRFNDTLYWTASMKPILPDSVTQENQWYNQHFVYTHVDNGFLTLNAQNGTIVDSNKFFKQRMIYYGEGGLFSETWAAYPQNRQTSAELNNATYNGTGGIEVKPPISQLFEPNFFLSYPTEPMHILRYRDVHDRMQLLYPYFQYNLLGKQLDILPVSNGQKTYWLVPLIVGFDTGNVPWSFSNPYLRLVGYALVDIYNGKVTLIKTGDDFFTDMFASQYHDQFIDMPSWLGKQLKYPEALFNWKVEMFNIYHVTDPSTFIQAKDFYEVPNGLGTYYVEEKPPGFDKLTYVGLLSLELRGSQGRNLAGYMIVQNDVSNLGKMQFYQVPLDSKTKLLGPTAVREALSRESAFAQLQTLLRTPRVGDNILYRIGNQDVYFIPVYTAGSGGVVTQLGTIAAVGAAFDGEYFVGLGNTPQEAFAAYLAKVSGVAPDTITAALQLDESTRISTIKTILGDQKITILTPMSIQFPLTFEEGKVSFIQQSDLGNTKNLISEFVKNFVQQNNNKILFWQENGTVKLGAVTVDNSVPELHYITIGVR</sequence>
<dbReference type="RefSeq" id="WP_157927996.1">
    <property type="nucleotide sequence ID" value="NZ_LT841358.1"/>
</dbReference>
<feature type="transmembrane region" description="Helical" evidence="5">
    <location>
        <begin position="229"/>
        <end position="249"/>
    </location>
</feature>
<feature type="transmembrane region" description="Helical" evidence="5">
    <location>
        <begin position="189"/>
        <end position="208"/>
    </location>
</feature>